<sequence>MGVRIREIGTADLAAVAALLTRGFPFRREDYWLRGLERHAARPRPAGCPAFGYCLDHGGTPVGVILLLFSEVQCDGVSIVRANVSSWYVEAAFRAFSSMLVRAATRDKTVTYFNITPAPHTWPQVEAQGFSVYCRGQIYAALALSPPKAGVTIGEFAESNSAGLSAYDVDLLRQHADWGCLSMVVHEAGISYPFVFQKHRVKNWLPVYRLLYVRDMADVARFAGAIGRFLLRRGGLLVRLDANAPMTALVGWYSERRGRKYAKGPHPPDLGDLAFTEAALFDA</sequence>
<protein>
    <submittedName>
        <fullName evidence="1">Acyl-CoA acyltransferase</fullName>
    </submittedName>
</protein>
<reference evidence="1" key="1">
    <citation type="submission" date="2020-05" db="EMBL/GenBank/DDBJ databases">
        <title>Nod-independent and nitrogen-fixing Bradyrhizobium aeschynomene sp. nov. isolated from nodules of Aeschynomene indica.</title>
        <authorList>
            <person name="Zhang Z."/>
        </authorList>
    </citation>
    <scope>NUCLEOTIDE SEQUENCE</scope>
    <source>
        <strain evidence="1">83012</strain>
    </source>
</reference>
<accession>A0ABX2CKD3</accession>
<evidence type="ECO:0000313" key="2">
    <source>
        <dbReference type="Proteomes" id="UP000886476"/>
    </source>
</evidence>
<dbReference type="InterPro" id="IPR016181">
    <property type="entry name" value="Acyl_CoA_acyltransferase"/>
</dbReference>
<organism evidence="1 2">
    <name type="scientific">Bradyrhizobium aeschynomenes</name>
    <dbReference type="NCBI Taxonomy" id="2734909"/>
    <lineage>
        <taxon>Bacteria</taxon>
        <taxon>Pseudomonadati</taxon>
        <taxon>Pseudomonadota</taxon>
        <taxon>Alphaproteobacteria</taxon>
        <taxon>Hyphomicrobiales</taxon>
        <taxon>Nitrobacteraceae</taxon>
        <taxon>Bradyrhizobium</taxon>
    </lineage>
</organism>
<gene>
    <name evidence="1" type="ORF">HL667_22300</name>
</gene>
<dbReference type="SUPFAM" id="SSF55729">
    <property type="entry name" value="Acyl-CoA N-acyltransferases (Nat)"/>
    <property type="match status" value="1"/>
</dbReference>
<keyword evidence="1" id="KW-0808">Transferase</keyword>
<dbReference type="Proteomes" id="UP000886476">
    <property type="component" value="Unassembled WGS sequence"/>
</dbReference>
<dbReference type="GO" id="GO:0016746">
    <property type="term" value="F:acyltransferase activity"/>
    <property type="evidence" value="ECO:0007669"/>
    <property type="project" value="UniProtKB-KW"/>
</dbReference>
<name>A0ABX2CKD3_9BRAD</name>
<keyword evidence="1" id="KW-0012">Acyltransferase</keyword>
<comment type="caution">
    <text evidence="1">The sequence shown here is derived from an EMBL/GenBank/DDBJ whole genome shotgun (WGS) entry which is preliminary data.</text>
</comment>
<evidence type="ECO:0000313" key="1">
    <source>
        <dbReference type="EMBL" id="NPU67752.1"/>
    </source>
</evidence>
<keyword evidence="2" id="KW-1185">Reference proteome</keyword>
<dbReference type="EMBL" id="JABFDN010000008">
    <property type="protein sequence ID" value="NPU67752.1"/>
    <property type="molecule type" value="Genomic_DNA"/>
</dbReference>
<proteinExistence type="predicted"/>